<evidence type="ECO:0000313" key="2">
    <source>
        <dbReference type="Proteomes" id="UP000002059"/>
    </source>
</evidence>
<keyword evidence="2" id="KW-1185">Reference proteome</keyword>
<dbReference type="OrthoDB" id="5350673at2759"/>
<dbReference type="HOGENOM" id="CLU_1750249_0_0_1"/>
<dbReference type="GeneID" id="26970921"/>
<evidence type="ECO:0000313" key="1">
    <source>
        <dbReference type="EMBL" id="KGQ01146.1"/>
    </source>
</evidence>
<reference evidence="1 2" key="1">
    <citation type="journal article" date="2011" name="PLoS Genet.">
        <title>Comparative genomic analysis of human fungal pathogens causing paracoccidioidomycosis.</title>
        <authorList>
            <person name="Desjardins C.A."/>
            <person name="Champion M.D."/>
            <person name="Holder J.W."/>
            <person name="Muszewska A."/>
            <person name="Goldberg J."/>
            <person name="Bailao A.M."/>
            <person name="Brigido M.M."/>
            <person name="Ferreira M.E."/>
            <person name="Garcia A.M."/>
            <person name="Grynberg M."/>
            <person name="Gujja S."/>
            <person name="Heiman D.I."/>
            <person name="Henn M.R."/>
            <person name="Kodira C.D."/>
            <person name="Leon-Narvaez H."/>
            <person name="Longo L.V."/>
            <person name="Ma L.J."/>
            <person name="Malavazi I."/>
            <person name="Matsuo A.L."/>
            <person name="Morais F.V."/>
            <person name="Pereira M."/>
            <person name="Rodriguez-Brito S."/>
            <person name="Sakthikumar S."/>
            <person name="Salem-Izacc S.M."/>
            <person name="Sykes S.M."/>
            <person name="Teixeira M.M."/>
            <person name="Vallejo M.C."/>
            <person name="Walter M.E."/>
            <person name="Yandava C."/>
            <person name="Young S."/>
            <person name="Zeng Q."/>
            <person name="Zucker J."/>
            <person name="Felipe M.S."/>
            <person name="Goldman G.H."/>
            <person name="Haas B.J."/>
            <person name="McEwen J.G."/>
            <person name="Nino-Vega G."/>
            <person name="Puccia R."/>
            <person name="San-Blas G."/>
            <person name="Soares C.M."/>
            <person name="Birren B.W."/>
            <person name="Cuomo C.A."/>
        </authorList>
    </citation>
    <scope>NUCLEOTIDE SEQUENCE [LARGE SCALE GENOMIC DNA]</scope>
    <source>
        <strain evidence="2">ATCC MYA-826 / Pb01</strain>
    </source>
</reference>
<dbReference type="Proteomes" id="UP000002059">
    <property type="component" value="Partially assembled WGS sequence"/>
</dbReference>
<gene>
    <name evidence="1" type="ORF">PAAG_12184</name>
</gene>
<dbReference type="EMBL" id="KN294008">
    <property type="protein sequence ID" value="KGQ01146.1"/>
    <property type="molecule type" value="Genomic_DNA"/>
</dbReference>
<protein>
    <submittedName>
        <fullName evidence="1">Uncharacterized protein</fullName>
    </submittedName>
</protein>
<name>A0A0A2V026_PARBA</name>
<dbReference type="VEuPathDB" id="FungiDB:PAAG_12184"/>
<dbReference type="STRING" id="502779.A0A0A2V026"/>
<accession>A0A0A2V026</accession>
<organism evidence="1 2">
    <name type="scientific">Paracoccidioides lutzii (strain ATCC MYA-826 / Pb01)</name>
    <name type="common">Paracoccidioides brasiliensis</name>
    <dbReference type="NCBI Taxonomy" id="502779"/>
    <lineage>
        <taxon>Eukaryota</taxon>
        <taxon>Fungi</taxon>
        <taxon>Dikarya</taxon>
        <taxon>Ascomycota</taxon>
        <taxon>Pezizomycotina</taxon>
        <taxon>Eurotiomycetes</taxon>
        <taxon>Eurotiomycetidae</taxon>
        <taxon>Onygenales</taxon>
        <taxon>Ajellomycetaceae</taxon>
        <taxon>Paracoccidioides</taxon>
    </lineage>
</organism>
<dbReference type="RefSeq" id="XP_015702696.1">
    <property type="nucleotide sequence ID" value="XM_015847705.1"/>
</dbReference>
<sequence>MEQLLALWRNFLPGDDLFDARNENLIWLFVDVPIDVGMLGKQGLAAQKEILDWFHMVRGCNSVLQSQWETLSHSFLAPLLNKAMTQQTAPSHLLRNLTAPLQPEMRSQVYANTAKPQSQLQTPIAMSQSLIHLATRPSFPITRHLDKRT</sequence>
<dbReference type="KEGG" id="pbl:PAAG_12184"/>
<dbReference type="AlphaFoldDB" id="A0A0A2V026"/>
<proteinExistence type="predicted"/>